<sequence length="101" mass="11564">MKTRIPKRVYTEQFRDAAVRQVIEAGRSVIEVARSLEISEKTLGNWVRQVRCGEHPVNQAAAMRVDEAQVELARLRAENARLKVDNEILKRAAAYFAKESR</sequence>
<protein>
    <submittedName>
        <fullName evidence="2">Transposase</fullName>
    </submittedName>
</protein>
<proteinExistence type="predicted"/>
<dbReference type="Gene3D" id="1.10.10.60">
    <property type="entry name" value="Homeodomain-like"/>
    <property type="match status" value="1"/>
</dbReference>
<accession>A0ABX1QJ38</accession>
<dbReference type="SUPFAM" id="SSF46689">
    <property type="entry name" value="Homeodomain-like"/>
    <property type="match status" value="1"/>
</dbReference>
<dbReference type="Pfam" id="PF01527">
    <property type="entry name" value="HTH_Tnp_1"/>
    <property type="match status" value="1"/>
</dbReference>
<name>A0ABX1QJ38_9RHOO</name>
<organism evidence="2 3">
    <name type="scientific">Aromatoleum diolicum</name>
    <dbReference type="NCBI Taxonomy" id="75796"/>
    <lineage>
        <taxon>Bacteria</taxon>
        <taxon>Pseudomonadati</taxon>
        <taxon>Pseudomonadota</taxon>
        <taxon>Betaproteobacteria</taxon>
        <taxon>Rhodocyclales</taxon>
        <taxon>Rhodocyclaceae</taxon>
        <taxon>Aromatoleum</taxon>
    </lineage>
</organism>
<dbReference type="EMBL" id="WTVQ01000058">
    <property type="protein sequence ID" value="NMG77309.1"/>
    <property type="molecule type" value="Genomic_DNA"/>
</dbReference>
<gene>
    <name evidence="2" type="ORF">GPA25_21380</name>
</gene>
<feature type="coiled-coil region" evidence="1">
    <location>
        <begin position="58"/>
        <end position="92"/>
    </location>
</feature>
<dbReference type="Proteomes" id="UP000648984">
    <property type="component" value="Unassembled WGS sequence"/>
</dbReference>
<evidence type="ECO:0000256" key="1">
    <source>
        <dbReference type="SAM" id="Coils"/>
    </source>
</evidence>
<keyword evidence="1" id="KW-0175">Coiled coil</keyword>
<evidence type="ECO:0000313" key="2">
    <source>
        <dbReference type="EMBL" id="NMG77309.1"/>
    </source>
</evidence>
<comment type="caution">
    <text evidence="2">The sequence shown here is derived from an EMBL/GenBank/DDBJ whole genome shotgun (WGS) entry which is preliminary data.</text>
</comment>
<dbReference type="InterPro" id="IPR002514">
    <property type="entry name" value="Transposase_8"/>
</dbReference>
<reference evidence="2 3" key="1">
    <citation type="submission" date="2019-12" db="EMBL/GenBank/DDBJ databases">
        <title>Comparative genomics gives insights into the taxonomy of the Azoarcus-Aromatoleum group and reveals separate origins of nif in the plant-associated Azoarcus and non-plant-associated Aromatoleum sub-groups.</title>
        <authorList>
            <person name="Lafos M."/>
            <person name="Maluk M."/>
            <person name="Batista M."/>
            <person name="Junghare M."/>
            <person name="Carmona M."/>
            <person name="Faoro H."/>
            <person name="Cruz L.M."/>
            <person name="Battistoni F."/>
            <person name="De Souza E."/>
            <person name="Pedrosa F."/>
            <person name="Chen W.-M."/>
            <person name="Poole P.S."/>
            <person name="Dixon R.A."/>
            <person name="James E.K."/>
        </authorList>
    </citation>
    <scope>NUCLEOTIDE SEQUENCE [LARGE SCALE GENOMIC DNA]</scope>
    <source>
        <strain evidence="2 3">22Lin</strain>
    </source>
</reference>
<dbReference type="InterPro" id="IPR009057">
    <property type="entry name" value="Homeodomain-like_sf"/>
</dbReference>
<dbReference type="RefSeq" id="WP_169262441.1">
    <property type="nucleotide sequence ID" value="NZ_WTVQ01000058.1"/>
</dbReference>
<evidence type="ECO:0000313" key="3">
    <source>
        <dbReference type="Proteomes" id="UP000648984"/>
    </source>
</evidence>
<keyword evidence="3" id="KW-1185">Reference proteome</keyword>